<comment type="caution">
    <text evidence="2">The sequence shown here is derived from an EMBL/GenBank/DDBJ whole genome shotgun (WGS) entry which is preliminary data.</text>
</comment>
<protein>
    <submittedName>
        <fullName evidence="2">Uncharacterized protein</fullName>
    </submittedName>
</protein>
<dbReference type="Proteomes" id="UP000499080">
    <property type="component" value="Unassembled WGS sequence"/>
</dbReference>
<name>A0A4Y2TE52_ARAVE</name>
<proteinExistence type="predicted"/>
<evidence type="ECO:0000313" key="3">
    <source>
        <dbReference type="Proteomes" id="UP000499080"/>
    </source>
</evidence>
<sequence>MRTQRPAAATENRARSRPQNSPRYERLMRQPVFGRRPFSEVGPTSHTIIIVPTSESGNPFTYPAASDPRTRGAPQWDSKTRDILGLTS</sequence>
<organism evidence="2 3">
    <name type="scientific">Araneus ventricosus</name>
    <name type="common">Orbweaver spider</name>
    <name type="synonym">Epeira ventricosa</name>
    <dbReference type="NCBI Taxonomy" id="182803"/>
    <lineage>
        <taxon>Eukaryota</taxon>
        <taxon>Metazoa</taxon>
        <taxon>Ecdysozoa</taxon>
        <taxon>Arthropoda</taxon>
        <taxon>Chelicerata</taxon>
        <taxon>Arachnida</taxon>
        <taxon>Araneae</taxon>
        <taxon>Araneomorphae</taxon>
        <taxon>Entelegynae</taxon>
        <taxon>Araneoidea</taxon>
        <taxon>Araneidae</taxon>
        <taxon>Araneus</taxon>
    </lineage>
</organism>
<evidence type="ECO:0000313" key="2">
    <source>
        <dbReference type="EMBL" id="GBN98924.1"/>
    </source>
</evidence>
<keyword evidence="3" id="KW-1185">Reference proteome</keyword>
<gene>
    <name evidence="2" type="ORF">AVEN_69554_1</name>
</gene>
<feature type="region of interest" description="Disordered" evidence="1">
    <location>
        <begin position="51"/>
        <end position="88"/>
    </location>
</feature>
<dbReference type="AlphaFoldDB" id="A0A4Y2TE52"/>
<evidence type="ECO:0000256" key="1">
    <source>
        <dbReference type="SAM" id="MobiDB-lite"/>
    </source>
</evidence>
<reference evidence="2 3" key="1">
    <citation type="journal article" date="2019" name="Sci. Rep.">
        <title>Orb-weaving spider Araneus ventricosus genome elucidates the spidroin gene catalogue.</title>
        <authorList>
            <person name="Kono N."/>
            <person name="Nakamura H."/>
            <person name="Ohtoshi R."/>
            <person name="Moran D.A.P."/>
            <person name="Shinohara A."/>
            <person name="Yoshida Y."/>
            <person name="Fujiwara M."/>
            <person name="Mori M."/>
            <person name="Tomita M."/>
            <person name="Arakawa K."/>
        </authorList>
    </citation>
    <scope>NUCLEOTIDE SEQUENCE [LARGE SCALE GENOMIC DNA]</scope>
</reference>
<feature type="region of interest" description="Disordered" evidence="1">
    <location>
        <begin position="1"/>
        <end position="26"/>
    </location>
</feature>
<accession>A0A4Y2TE52</accession>
<dbReference type="EMBL" id="BGPR01028011">
    <property type="protein sequence ID" value="GBN98924.1"/>
    <property type="molecule type" value="Genomic_DNA"/>
</dbReference>